<dbReference type="OMA" id="RSKFSEW"/>
<dbReference type="InterPro" id="IPR002123">
    <property type="entry name" value="Plipid/glycerol_acylTrfase"/>
</dbReference>
<dbReference type="EMBL" id="CH408155">
    <property type="protein sequence ID" value="EDK36552.2"/>
    <property type="molecule type" value="Genomic_DNA"/>
</dbReference>
<name>A5DBJ5_PICGU</name>
<dbReference type="GO" id="GO:0005783">
    <property type="term" value="C:endoplasmic reticulum"/>
    <property type="evidence" value="ECO:0007669"/>
    <property type="project" value="TreeGrafter"/>
</dbReference>
<sequence length="240" mass="27498">MQKSSKFGIRVTGDKMDSESAIIISNHASLLDHVVLAHLAQHETDETMAKPRVSFFTWFSLWTLPSTRAIRNMAKSDENWELSSNAGVHIFKSVLNSSVNDWIVIFPEVNIFNSESKSRQDYLGNKYFLPKLQHLLYPRTQSVFSLSSALSGDYKFNKMYNVTICYFARNEDSTVSLINPTLLDLFAAKSETLVVVHVKQHLIKKLKYKRPRLERWLEKVWLEKDAVVQASVDSKLTLPG</sequence>
<dbReference type="VEuPathDB" id="FungiDB:PGUG_00650"/>
<gene>
    <name evidence="2" type="ORF">PGUG_00650</name>
</gene>
<dbReference type="PANTHER" id="PTHR10983">
    <property type="entry name" value="1-ACYLGLYCEROL-3-PHOSPHATE ACYLTRANSFERASE-RELATED"/>
    <property type="match status" value="1"/>
</dbReference>
<organism evidence="2 3">
    <name type="scientific">Meyerozyma guilliermondii (strain ATCC 6260 / CBS 566 / DSM 6381 / JCM 1539 / NBRC 10279 / NRRL Y-324)</name>
    <name type="common">Yeast</name>
    <name type="synonym">Candida guilliermondii</name>
    <dbReference type="NCBI Taxonomy" id="294746"/>
    <lineage>
        <taxon>Eukaryota</taxon>
        <taxon>Fungi</taxon>
        <taxon>Dikarya</taxon>
        <taxon>Ascomycota</taxon>
        <taxon>Saccharomycotina</taxon>
        <taxon>Pichiomycetes</taxon>
        <taxon>Debaryomycetaceae</taxon>
        <taxon>Meyerozyma</taxon>
    </lineage>
</organism>
<dbReference type="InParanoid" id="A5DBJ5"/>
<evidence type="ECO:0000259" key="1">
    <source>
        <dbReference type="Pfam" id="PF01553"/>
    </source>
</evidence>
<accession>A5DBJ5</accession>
<dbReference type="RefSeq" id="XP_001487273.2">
    <property type="nucleotide sequence ID" value="XM_001487223.1"/>
</dbReference>
<dbReference type="OrthoDB" id="189226at2759"/>
<dbReference type="SUPFAM" id="SSF69593">
    <property type="entry name" value="Glycerol-3-phosphate (1)-acyltransferase"/>
    <property type="match status" value="1"/>
</dbReference>
<dbReference type="KEGG" id="pgu:PGUG_00650"/>
<protein>
    <recommendedName>
        <fullName evidence="1">Phospholipid/glycerol acyltransferase domain-containing protein</fullName>
    </recommendedName>
</protein>
<evidence type="ECO:0000313" key="2">
    <source>
        <dbReference type="EMBL" id="EDK36552.2"/>
    </source>
</evidence>
<dbReference type="Proteomes" id="UP000001997">
    <property type="component" value="Unassembled WGS sequence"/>
</dbReference>
<dbReference type="PANTHER" id="PTHR10983:SF70">
    <property type="entry name" value="PROTEIN MUM3"/>
    <property type="match status" value="1"/>
</dbReference>
<dbReference type="AlphaFoldDB" id="A5DBJ5"/>
<feature type="domain" description="Phospholipid/glycerol acyltransferase" evidence="1">
    <location>
        <begin position="9"/>
        <end position="115"/>
    </location>
</feature>
<dbReference type="GeneID" id="5129348"/>
<dbReference type="STRING" id="294746.A5DBJ5"/>
<reference evidence="2 3" key="1">
    <citation type="journal article" date="2009" name="Nature">
        <title>Evolution of pathogenicity and sexual reproduction in eight Candida genomes.</title>
        <authorList>
            <person name="Butler G."/>
            <person name="Rasmussen M.D."/>
            <person name="Lin M.F."/>
            <person name="Santos M.A."/>
            <person name="Sakthikumar S."/>
            <person name="Munro C.A."/>
            <person name="Rheinbay E."/>
            <person name="Grabherr M."/>
            <person name="Forche A."/>
            <person name="Reedy J.L."/>
            <person name="Agrafioti I."/>
            <person name="Arnaud M.B."/>
            <person name="Bates S."/>
            <person name="Brown A.J."/>
            <person name="Brunke S."/>
            <person name="Costanzo M.C."/>
            <person name="Fitzpatrick D.A."/>
            <person name="de Groot P.W."/>
            <person name="Harris D."/>
            <person name="Hoyer L.L."/>
            <person name="Hube B."/>
            <person name="Klis F.M."/>
            <person name="Kodira C."/>
            <person name="Lennard N."/>
            <person name="Logue M.E."/>
            <person name="Martin R."/>
            <person name="Neiman A.M."/>
            <person name="Nikolaou E."/>
            <person name="Quail M.A."/>
            <person name="Quinn J."/>
            <person name="Santos M.C."/>
            <person name="Schmitzberger F.F."/>
            <person name="Sherlock G."/>
            <person name="Shah P."/>
            <person name="Silverstein K.A."/>
            <person name="Skrzypek M.S."/>
            <person name="Soll D."/>
            <person name="Staggs R."/>
            <person name="Stansfield I."/>
            <person name="Stumpf M.P."/>
            <person name="Sudbery P.E."/>
            <person name="Srikantha T."/>
            <person name="Zeng Q."/>
            <person name="Berman J."/>
            <person name="Berriman M."/>
            <person name="Heitman J."/>
            <person name="Gow N.A."/>
            <person name="Lorenz M.C."/>
            <person name="Birren B.W."/>
            <person name="Kellis M."/>
            <person name="Cuomo C.A."/>
        </authorList>
    </citation>
    <scope>NUCLEOTIDE SEQUENCE [LARGE SCALE GENOMIC DNA]</scope>
    <source>
        <strain evidence="3">ATCC 6260 / CBS 566 / DSM 6381 / JCM 1539 / NBRC 10279 / NRRL Y-324</strain>
    </source>
</reference>
<dbReference type="HOGENOM" id="CLU_059043_0_0_1"/>
<dbReference type="eggNOG" id="ENOG502QWMQ">
    <property type="taxonomic scope" value="Eukaryota"/>
</dbReference>
<keyword evidence="3" id="KW-1185">Reference proteome</keyword>
<dbReference type="GO" id="GO:0036149">
    <property type="term" value="P:phosphatidylinositol acyl-chain remodeling"/>
    <property type="evidence" value="ECO:0007669"/>
    <property type="project" value="TreeGrafter"/>
</dbReference>
<dbReference type="GO" id="GO:0016746">
    <property type="term" value="F:acyltransferase activity"/>
    <property type="evidence" value="ECO:0007669"/>
    <property type="project" value="InterPro"/>
</dbReference>
<dbReference type="Pfam" id="PF01553">
    <property type="entry name" value="Acyltransferase"/>
    <property type="match status" value="1"/>
</dbReference>
<evidence type="ECO:0000313" key="3">
    <source>
        <dbReference type="Proteomes" id="UP000001997"/>
    </source>
</evidence>
<proteinExistence type="predicted"/>